<keyword evidence="2" id="KW-1185">Reference proteome</keyword>
<reference evidence="1" key="1">
    <citation type="submission" date="2020-01" db="EMBL/GenBank/DDBJ databases">
        <authorList>
            <consortium name="DOE Joint Genome Institute"/>
            <person name="Haridas S."/>
            <person name="Albert R."/>
            <person name="Binder M."/>
            <person name="Bloem J."/>
            <person name="Labutti K."/>
            <person name="Salamov A."/>
            <person name="Andreopoulos B."/>
            <person name="Baker S.E."/>
            <person name="Barry K."/>
            <person name="Bills G."/>
            <person name="Bluhm B.H."/>
            <person name="Cannon C."/>
            <person name="Castanera R."/>
            <person name="Culley D.E."/>
            <person name="Daum C."/>
            <person name="Ezra D."/>
            <person name="Gonzalez J.B."/>
            <person name="Henrissat B."/>
            <person name="Kuo A."/>
            <person name="Liang C."/>
            <person name="Lipzen A."/>
            <person name="Lutzoni F."/>
            <person name="Magnuson J."/>
            <person name="Mondo S."/>
            <person name="Nolan M."/>
            <person name="Ohm R."/>
            <person name="Pangilinan J."/>
            <person name="Park H.-J."/>
            <person name="Ramirez L."/>
            <person name="Alfaro M."/>
            <person name="Sun H."/>
            <person name="Tritt A."/>
            <person name="Yoshinaga Y."/>
            <person name="Zwiers L.-H."/>
            <person name="Turgeon B.G."/>
            <person name="Goodwin S.B."/>
            <person name="Spatafora J.W."/>
            <person name="Crous P.W."/>
            <person name="Grigoriev I.V."/>
        </authorList>
    </citation>
    <scope>NUCLEOTIDE SEQUENCE</scope>
    <source>
        <strain evidence="1">CBS 394.84</strain>
    </source>
</reference>
<name>A0A9P4G7Z3_9PLEO</name>
<dbReference type="EMBL" id="ML976620">
    <property type="protein sequence ID" value="KAF1840414.1"/>
    <property type="molecule type" value="Genomic_DNA"/>
</dbReference>
<dbReference type="GeneID" id="63851634"/>
<gene>
    <name evidence="1" type="ORF">K460DRAFT_371609</name>
</gene>
<sequence length="59" mass="7082">MCWRYDLMSDQKWKWGKNYFRADEVTDTIIGHWLTCTYIGETTADDDKIRALGMKPSRY</sequence>
<comment type="caution">
    <text evidence="1">The sequence shown here is derived from an EMBL/GenBank/DDBJ whole genome shotgun (WGS) entry which is preliminary data.</text>
</comment>
<dbReference type="AlphaFoldDB" id="A0A9P4G7Z3"/>
<protein>
    <submittedName>
        <fullName evidence="1">Uncharacterized protein</fullName>
    </submittedName>
</protein>
<accession>A0A9P4G7Z3</accession>
<evidence type="ECO:0000313" key="2">
    <source>
        <dbReference type="Proteomes" id="UP000800039"/>
    </source>
</evidence>
<evidence type="ECO:0000313" key="1">
    <source>
        <dbReference type="EMBL" id="KAF1840414.1"/>
    </source>
</evidence>
<dbReference type="RefSeq" id="XP_040782977.1">
    <property type="nucleotide sequence ID" value="XM_040934383.1"/>
</dbReference>
<organism evidence="1 2">
    <name type="scientific">Cucurbitaria berberidis CBS 394.84</name>
    <dbReference type="NCBI Taxonomy" id="1168544"/>
    <lineage>
        <taxon>Eukaryota</taxon>
        <taxon>Fungi</taxon>
        <taxon>Dikarya</taxon>
        <taxon>Ascomycota</taxon>
        <taxon>Pezizomycotina</taxon>
        <taxon>Dothideomycetes</taxon>
        <taxon>Pleosporomycetidae</taxon>
        <taxon>Pleosporales</taxon>
        <taxon>Pleosporineae</taxon>
        <taxon>Cucurbitariaceae</taxon>
        <taxon>Cucurbitaria</taxon>
    </lineage>
</organism>
<proteinExistence type="predicted"/>
<dbReference type="Proteomes" id="UP000800039">
    <property type="component" value="Unassembled WGS sequence"/>
</dbReference>